<name>A0A1X6ZBZ6_9RHOB</name>
<dbReference type="AlphaFoldDB" id="A0A1X6ZBZ6"/>
<dbReference type="EMBL" id="FWFN01000004">
    <property type="protein sequence ID" value="SLN46639.1"/>
    <property type="molecule type" value="Genomic_DNA"/>
</dbReference>
<keyword evidence="1" id="KW-0472">Membrane</keyword>
<proteinExistence type="predicted"/>
<evidence type="ECO:0000313" key="2">
    <source>
        <dbReference type="EMBL" id="SLN46639.1"/>
    </source>
</evidence>
<gene>
    <name evidence="2" type="ORF">PSM7751_02169</name>
</gene>
<dbReference type="RefSeq" id="WP_085888233.1">
    <property type="nucleotide sequence ID" value="NZ_FWFN01000004.1"/>
</dbReference>
<accession>A0A1X6ZBZ6</accession>
<organism evidence="2 3">
    <name type="scientific">Pseudooceanicola marinus</name>
    <dbReference type="NCBI Taxonomy" id="396013"/>
    <lineage>
        <taxon>Bacteria</taxon>
        <taxon>Pseudomonadati</taxon>
        <taxon>Pseudomonadota</taxon>
        <taxon>Alphaproteobacteria</taxon>
        <taxon>Rhodobacterales</taxon>
        <taxon>Paracoccaceae</taxon>
        <taxon>Pseudooceanicola</taxon>
    </lineage>
</organism>
<keyword evidence="1" id="KW-0812">Transmembrane</keyword>
<keyword evidence="1" id="KW-1133">Transmembrane helix</keyword>
<keyword evidence="3" id="KW-1185">Reference proteome</keyword>
<evidence type="ECO:0000256" key="1">
    <source>
        <dbReference type="SAM" id="Phobius"/>
    </source>
</evidence>
<evidence type="ECO:0000313" key="3">
    <source>
        <dbReference type="Proteomes" id="UP000193963"/>
    </source>
</evidence>
<sequence length="66" mass="6909">MAQAINLNRPHCAPAPATSPVRLPLKAAVALAFVLGMVALSTVVPQTEVAPDMAWRGNSGSLEMIR</sequence>
<feature type="transmembrane region" description="Helical" evidence="1">
    <location>
        <begin position="23"/>
        <end position="44"/>
    </location>
</feature>
<reference evidence="2 3" key="1">
    <citation type="submission" date="2017-03" db="EMBL/GenBank/DDBJ databases">
        <authorList>
            <person name="Afonso C.L."/>
            <person name="Miller P.J."/>
            <person name="Scott M.A."/>
            <person name="Spackman E."/>
            <person name="Goraichik I."/>
            <person name="Dimitrov K.M."/>
            <person name="Suarez D.L."/>
            <person name="Swayne D.E."/>
        </authorList>
    </citation>
    <scope>NUCLEOTIDE SEQUENCE [LARGE SCALE GENOMIC DNA]</scope>
    <source>
        <strain evidence="2 3">CECT 7751</strain>
    </source>
</reference>
<protein>
    <submittedName>
        <fullName evidence="2">Uncharacterized protein</fullName>
    </submittedName>
</protein>
<dbReference type="Proteomes" id="UP000193963">
    <property type="component" value="Unassembled WGS sequence"/>
</dbReference>